<dbReference type="Gene3D" id="3.40.50.2000">
    <property type="entry name" value="Glycogen Phosphorylase B"/>
    <property type="match status" value="1"/>
</dbReference>
<evidence type="ECO:0000313" key="3">
    <source>
        <dbReference type="Proteomes" id="UP000254088"/>
    </source>
</evidence>
<dbReference type="EMBL" id="UGEX01000001">
    <property type="protein sequence ID" value="STL91185.1"/>
    <property type="molecule type" value="Genomic_DNA"/>
</dbReference>
<dbReference type="EC" id="2.-.-.-" evidence="2"/>
<evidence type="ECO:0000313" key="2">
    <source>
        <dbReference type="EMBL" id="STL91185.1"/>
    </source>
</evidence>
<keyword evidence="2" id="KW-0808">Transferase</keyword>
<gene>
    <name evidence="2" type="primary">wcaL_1</name>
    <name evidence="2" type="ORF">NCTC10429_02944</name>
</gene>
<evidence type="ECO:0000259" key="1">
    <source>
        <dbReference type="Pfam" id="PF13439"/>
    </source>
</evidence>
<reference evidence="2 3" key="1">
    <citation type="submission" date="2018-06" db="EMBL/GenBank/DDBJ databases">
        <authorList>
            <consortium name="Pathogen Informatics"/>
            <person name="Doyle S."/>
        </authorList>
    </citation>
    <scope>NUCLEOTIDE SEQUENCE [LARGE SCALE GENOMIC DNA]</scope>
    <source>
        <strain evidence="2 3">NCTC10429</strain>
    </source>
</reference>
<name>A0A377CDW3_ECOLX</name>
<dbReference type="AlphaFoldDB" id="A0A377CDW3"/>
<proteinExistence type="predicted"/>
<dbReference type="InterPro" id="IPR028098">
    <property type="entry name" value="Glyco_trans_4-like_N"/>
</dbReference>
<dbReference type="SUPFAM" id="SSF53756">
    <property type="entry name" value="UDP-Glycosyltransferase/glycogen phosphorylase"/>
    <property type="match status" value="1"/>
</dbReference>
<dbReference type="Proteomes" id="UP000254088">
    <property type="component" value="Unassembled WGS sequence"/>
</dbReference>
<accession>A0A377CDW3</accession>
<dbReference type="Pfam" id="PF13439">
    <property type="entry name" value="Glyco_transf_4"/>
    <property type="match status" value="1"/>
</dbReference>
<organism evidence="2 3">
    <name type="scientific">Escherichia coli</name>
    <dbReference type="NCBI Taxonomy" id="562"/>
    <lineage>
        <taxon>Bacteria</taxon>
        <taxon>Pseudomonadati</taxon>
        <taxon>Pseudomonadota</taxon>
        <taxon>Gammaproteobacteria</taxon>
        <taxon>Enterobacterales</taxon>
        <taxon>Enterobacteriaceae</taxon>
        <taxon>Escherichia</taxon>
    </lineage>
</organism>
<feature type="domain" description="Glycosyltransferase subfamily 4-like N-terminal" evidence="1">
    <location>
        <begin position="15"/>
        <end position="210"/>
    </location>
</feature>
<dbReference type="GO" id="GO:0016757">
    <property type="term" value="F:glycosyltransferase activity"/>
    <property type="evidence" value="ECO:0007669"/>
    <property type="project" value="UniProtKB-ARBA"/>
</dbReference>
<protein>
    <submittedName>
        <fullName evidence="2">Putative colanic acid biosynthesis glycosyltransferase</fullName>
        <ecNumber evidence="2">2.-.-.-</ecNumber>
    </submittedName>
</protein>
<sequence length="215" mass="24329">MKVGFFLLKFPLSSETFVLNQITAFIDMGFEVEIVALQKGDTQNTHAAWTKYNLAARTRWLQDEPQGKVAKLRHRASQTLRGIHRKNTWQALNLKRYGAESRNLILSAICGQVATPFHADVFIAHFGPAGVTAAKLRELGVIRGKIATIFHGIDISSREVLNHYTPEYQQLFRRGDLMLPISNLWAGRLQKMGCPREKIAVSRMGVDMTRLARVR</sequence>